<feature type="transmembrane region" description="Helical" evidence="1">
    <location>
        <begin position="12"/>
        <end position="35"/>
    </location>
</feature>
<feature type="transmembrane region" description="Helical" evidence="1">
    <location>
        <begin position="114"/>
        <end position="135"/>
    </location>
</feature>
<gene>
    <name evidence="2" type="ORF">LNGCCOLK_00014</name>
</gene>
<proteinExistence type="predicted"/>
<dbReference type="AlphaFoldDB" id="A0A7G9YH53"/>
<reference evidence="2" key="1">
    <citation type="submission" date="2020-06" db="EMBL/GenBank/DDBJ databases">
        <title>Unique genomic features of the anaerobic methanotrophic archaea.</title>
        <authorList>
            <person name="Chadwick G.L."/>
            <person name="Skennerton C.T."/>
            <person name="Laso-Perez R."/>
            <person name="Leu A.O."/>
            <person name="Speth D.R."/>
            <person name="Yu H."/>
            <person name="Morgan-Lang C."/>
            <person name="Hatzenpichler R."/>
            <person name="Goudeau D."/>
            <person name="Malmstrom R."/>
            <person name="Brazelton W.J."/>
            <person name="Woyke T."/>
            <person name="Hallam S.J."/>
            <person name="Tyson G.W."/>
            <person name="Wegener G."/>
            <person name="Boetius A."/>
            <person name="Orphan V."/>
        </authorList>
    </citation>
    <scope>NUCLEOTIDE SEQUENCE</scope>
</reference>
<organism evidence="2">
    <name type="scientific">Candidatus Methanogaster sp. ANME-2c ERB4</name>
    <dbReference type="NCBI Taxonomy" id="2759911"/>
    <lineage>
        <taxon>Archaea</taxon>
        <taxon>Methanobacteriati</taxon>
        <taxon>Methanobacteriota</taxon>
        <taxon>Stenosarchaea group</taxon>
        <taxon>Methanomicrobia</taxon>
        <taxon>Methanosarcinales</taxon>
        <taxon>ANME-2 cluster</taxon>
        <taxon>Candidatus Methanogasteraceae</taxon>
        <taxon>Candidatus Methanogaster</taxon>
    </lineage>
</organism>
<keyword evidence="1" id="KW-1133">Transmembrane helix</keyword>
<keyword evidence="1" id="KW-0812">Transmembrane</keyword>
<evidence type="ECO:0000256" key="1">
    <source>
        <dbReference type="SAM" id="Phobius"/>
    </source>
</evidence>
<accession>A0A7G9YH53</accession>
<name>A0A7G9YH53_9EURY</name>
<keyword evidence="1" id="KW-0472">Membrane</keyword>
<dbReference type="EMBL" id="MT631260">
    <property type="protein sequence ID" value="QNO47337.1"/>
    <property type="molecule type" value="Genomic_DNA"/>
</dbReference>
<feature type="transmembrane region" description="Helical" evidence="1">
    <location>
        <begin position="155"/>
        <end position="176"/>
    </location>
</feature>
<feature type="transmembrane region" description="Helical" evidence="1">
    <location>
        <begin position="41"/>
        <end position="62"/>
    </location>
</feature>
<protein>
    <submittedName>
        <fullName evidence="2">Uncharacterized protein</fullName>
    </submittedName>
</protein>
<feature type="transmembrane region" description="Helical" evidence="1">
    <location>
        <begin position="74"/>
        <end position="102"/>
    </location>
</feature>
<evidence type="ECO:0000313" key="2">
    <source>
        <dbReference type="EMBL" id="QNO47337.1"/>
    </source>
</evidence>
<sequence>MKNRSRLKILKISCIYGGMLSLILVGLYVFFVVAFPGTVKFMPIQVALLLTGIVSVTVFSYMHLNYARDNPEEFTCPILPGIIITAICLTSGLIFIYPLVFLSQGDLSIVVARFMYFIPGYISLILGILSAYAVLSGSRRSSEDIERWKVRGLQLSTVILAAGIVVSGISLSSGILGDTMMRYELTIDTSEETTLFVPLPVDESNNVIVGLIDGLEVIEGDAVWDIVDTNHGTALEVRTSTGCVLSAQQKCGKRGRDEGGEWVYSHNISMLSGADMAAYEAWVFSSNANTTLYLELSMDNGLGVVLSYSCDDISLSEGWKTASVDVLVASGLVATIRP</sequence>